<gene>
    <name evidence="1" type="ORF">CARN5_0540</name>
</gene>
<name>E6QFJ3_9ZZZZ</name>
<proteinExistence type="predicted"/>
<organism evidence="1">
    <name type="scientific">mine drainage metagenome</name>
    <dbReference type="NCBI Taxonomy" id="410659"/>
    <lineage>
        <taxon>unclassified sequences</taxon>
        <taxon>metagenomes</taxon>
        <taxon>ecological metagenomes</taxon>
    </lineage>
</organism>
<dbReference type="EMBL" id="CABP01000150">
    <property type="protein sequence ID" value="CBI05984.1"/>
    <property type="molecule type" value="Genomic_DNA"/>
</dbReference>
<protein>
    <submittedName>
        <fullName evidence="1">Uncharacterized protein</fullName>
    </submittedName>
</protein>
<reference evidence="1" key="1">
    <citation type="submission" date="2009-10" db="EMBL/GenBank/DDBJ databases">
        <title>Diversity of trophic interactions inside an arsenic-rich microbial ecosystem.</title>
        <authorList>
            <person name="Bertin P.N."/>
            <person name="Heinrich-Salmeron A."/>
            <person name="Pelletier E."/>
            <person name="Goulhen-Chollet F."/>
            <person name="Arsene-Ploetze F."/>
            <person name="Gallien S."/>
            <person name="Calteau A."/>
            <person name="Vallenet D."/>
            <person name="Casiot C."/>
            <person name="Chane-Woon-Ming B."/>
            <person name="Giloteaux L."/>
            <person name="Barakat M."/>
            <person name="Bonnefoy V."/>
            <person name="Bruneel O."/>
            <person name="Chandler M."/>
            <person name="Cleiss J."/>
            <person name="Duran R."/>
            <person name="Elbaz-Poulichet F."/>
            <person name="Fonknechten N."/>
            <person name="Lauga B."/>
            <person name="Mornico D."/>
            <person name="Ortet P."/>
            <person name="Schaeffer C."/>
            <person name="Siguier P."/>
            <person name="Alexander Thil Smith A."/>
            <person name="Van Dorsselaer A."/>
            <person name="Weissenbach J."/>
            <person name="Medigue C."/>
            <person name="Le Paslier D."/>
        </authorList>
    </citation>
    <scope>NUCLEOTIDE SEQUENCE</scope>
</reference>
<sequence>MLAKVVLQFSNECFLAGAADGNELPATVWKFLNDLARMTFIPVVDGATCRQMCFGGATIVISQRFRKGR</sequence>
<dbReference type="AlphaFoldDB" id="E6QFJ3"/>
<comment type="caution">
    <text evidence="1">The sequence shown here is derived from an EMBL/GenBank/DDBJ whole genome shotgun (WGS) entry which is preliminary data.</text>
</comment>
<evidence type="ECO:0000313" key="1">
    <source>
        <dbReference type="EMBL" id="CBI05984.1"/>
    </source>
</evidence>
<accession>E6QFJ3</accession>